<proteinExistence type="predicted"/>
<dbReference type="InterPro" id="IPR038231">
    <property type="entry name" value="MepB-like_sf"/>
</dbReference>
<dbReference type="Pfam" id="PF08877">
    <property type="entry name" value="MepB-like"/>
    <property type="match status" value="1"/>
</dbReference>
<evidence type="ECO:0000313" key="2">
    <source>
        <dbReference type="Proteomes" id="UP000257076"/>
    </source>
</evidence>
<accession>A0A3E0B0D7</accession>
<reference evidence="1 2" key="1">
    <citation type="submission" date="2018-08" db="EMBL/GenBank/DDBJ databases">
        <title>Genomic Encyclopedia of Type Strains, Phase IV (KMG-IV): sequencing the most valuable type-strain genomes for metagenomic binning, comparative biology and taxonomic classification.</title>
        <authorList>
            <person name="Goeker M."/>
        </authorList>
    </citation>
    <scope>NUCLEOTIDE SEQUENCE [LARGE SCALE GENOMIC DNA]</scope>
    <source>
        <strain evidence="1 2">DSM 17274</strain>
    </source>
</reference>
<dbReference type="OrthoDB" id="4954833at2"/>
<dbReference type="AlphaFoldDB" id="A0A3E0B0D7"/>
<evidence type="ECO:0008006" key="3">
    <source>
        <dbReference type="Google" id="ProtNLM"/>
    </source>
</evidence>
<name>A0A3E0B0D7_9STAP</name>
<evidence type="ECO:0000313" key="1">
    <source>
        <dbReference type="EMBL" id="REG25440.1"/>
    </source>
</evidence>
<dbReference type="RefSeq" id="WP_115884130.1">
    <property type="nucleotide sequence ID" value="NZ_CBCSHX010000001.1"/>
</dbReference>
<dbReference type="Gene3D" id="3.40.1350.140">
    <property type="entry name" value="MepB-like"/>
    <property type="match status" value="1"/>
</dbReference>
<dbReference type="Proteomes" id="UP000257076">
    <property type="component" value="Unassembled WGS sequence"/>
</dbReference>
<protein>
    <recommendedName>
        <fullName evidence="3">MepB protein</fullName>
    </recommendedName>
</protein>
<organism evidence="1 2">
    <name type="scientific">Jeotgalicoccus halotolerans</name>
    <dbReference type="NCBI Taxonomy" id="157227"/>
    <lineage>
        <taxon>Bacteria</taxon>
        <taxon>Bacillati</taxon>
        <taxon>Bacillota</taxon>
        <taxon>Bacilli</taxon>
        <taxon>Bacillales</taxon>
        <taxon>Staphylococcaceae</taxon>
        <taxon>Jeotgalicoccus</taxon>
    </lineage>
</organism>
<keyword evidence="2" id="KW-1185">Reference proteome</keyword>
<dbReference type="EMBL" id="QUMW01000009">
    <property type="protein sequence ID" value="REG25440.1"/>
    <property type="molecule type" value="Genomic_DNA"/>
</dbReference>
<dbReference type="PIRSF" id="PIRSF032285">
    <property type="entry name" value="UCP032285"/>
    <property type="match status" value="1"/>
</dbReference>
<sequence length="161" mass="18999">MFEAVRLTNQILNELGCSEVNDVEIEPLNIEYESCLFYIDQKKYRSRRAKKTTNKKGYFTVFWIKDDNNKNRPYNWEETPGKIIITVIDGNKKGQFIFPKVVLAERNIITTDDKKGKMALRVYPPFETSLNKTAEQTQKWQSDYFIDLTDSINKTKFSELY</sequence>
<dbReference type="InterPro" id="IPR011235">
    <property type="entry name" value="MepB-like"/>
</dbReference>
<gene>
    <name evidence="1" type="ORF">DFR63_0475</name>
</gene>
<comment type="caution">
    <text evidence="1">The sequence shown here is derived from an EMBL/GenBank/DDBJ whole genome shotgun (WGS) entry which is preliminary data.</text>
</comment>